<dbReference type="Gramene" id="TKW30171">
    <property type="protein sequence ID" value="TKW30171"/>
    <property type="gene ID" value="SEVIR_2G017401v2"/>
</dbReference>
<reference evidence="3" key="1">
    <citation type="submission" date="2019-03" db="EMBL/GenBank/DDBJ databases">
        <title>WGS assembly of Setaria viridis.</title>
        <authorList>
            <person name="Huang P."/>
            <person name="Jenkins J."/>
            <person name="Grimwood J."/>
            <person name="Barry K."/>
            <person name="Healey A."/>
            <person name="Mamidi S."/>
            <person name="Sreedasyam A."/>
            <person name="Shu S."/>
            <person name="Feldman M."/>
            <person name="Wu J."/>
            <person name="Yu Y."/>
            <person name="Chen C."/>
            <person name="Johnson J."/>
            <person name="Rokhsar D."/>
            <person name="Baxter I."/>
            <person name="Schmutz J."/>
            <person name="Brutnell T."/>
            <person name="Kellogg E."/>
        </authorList>
    </citation>
    <scope>NUCLEOTIDE SEQUENCE [LARGE SCALE GENOMIC DNA]</scope>
</reference>
<accession>A0A4U6VKH5</accession>
<feature type="region of interest" description="Disordered" evidence="1">
    <location>
        <begin position="342"/>
        <end position="362"/>
    </location>
</feature>
<keyword evidence="2" id="KW-0812">Transmembrane</keyword>
<evidence type="ECO:0000313" key="3">
    <source>
        <dbReference type="EMBL" id="TKW30171.1"/>
    </source>
</evidence>
<feature type="transmembrane region" description="Helical" evidence="2">
    <location>
        <begin position="160"/>
        <end position="182"/>
    </location>
</feature>
<feature type="transmembrane region" description="Helical" evidence="2">
    <location>
        <begin position="31"/>
        <end position="50"/>
    </location>
</feature>
<keyword evidence="2" id="KW-0472">Membrane</keyword>
<name>A0A4U6VKH5_SETVI</name>
<feature type="transmembrane region" description="Helical" evidence="2">
    <location>
        <begin position="117"/>
        <end position="140"/>
    </location>
</feature>
<keyword evidence="4" id="KW-1185">Reference proteome</keyword>
<evidence type="ECO:0000256" key="1">
    <source>
        <dbReference type="SAM" id="MobiDB-lite"/>
    </source>
</evidence>
<dbReference type="InterPro" id="IPR016024">
    <property type="entry name" value="ARM-type_fold"/>
</dbReference>
<dbReference type="EMBL" id="CM016553">
    <property type="protein sequence ID" value="TKW30171.1"/>
    <property type="molecule type" value="Genomic_DNA"/>
</dbReference>
<keyword evidence="2" id="KW-1133">Transmembrane helix</keyword>
<sequence>MRERGRPEEMINRYVRLLTATANIARGLGNLALLWSTVVLLGGFVSILRIKEFWILTGLSILMACRVVDNVNEFLSGIYEEEAEIIGLIARLGWFRSNACSACYHTIVLGIGFLPKFIVLLCLALAINVTPYVSLGVSVWHLVRRDCGDAGGDAANRAKLAAALDIFYALVLFQSLVVIYWASLKQMLYLSVLEVVGVTKQQCGDEDWNWCTLLAMYSSETTRKFENGELPDNWNLITYAVGLLQSASGDDDHLWGARLLDKLFDTKDISLRQELLSSRSSIQNLISMIGRSGTPGNIENRERATRILAHLASDLHVAHFPGTLQCICSLLESCNQFCEACPSPEKNPDEQSRSLETSQRQDVARMAVPIQDQTDHEQEQVLSPSSAWLAQTQRILTTYLVRVKKYTKLRIQLEKATKESRFTYTFRGPKELVSQGLLILERLTRNKVNCTEISKQQVLISKITSPLSSPDFLNNVREDTMVVRMLSKSLTVLSRILACPGDGATRLRQELASTTEAVSNLMATLETDSGAAQELHGQALEILTELAFDDSFKKPEFNKLLKALLCIFLEENATRLMRGKAGEALARFLPVSTARERDVIISKQQAINLLTKVLDQILSSKMGTNADAAENFVENQPPEERKFMAAMLSLAVVICNENVISREDFARSTPEDAALAKRKEEAEQSEERKFMAAMLSLAVVICNENVISREDFARSTPEDAALAKKLKDILEVNKQRTAQSECFRVVKLTCQMVIAMIQAKPSCIQRFNEHNFKEALTETLGTMSEVDNCMLFAGNDGEVIKPARSLASLVKEAQELLKTAQEQGN</sequence>
<protein>
    <submittedName>
        <fullName evidence="3">Uncharacterized protein</fullName>
    </submittedName>
</protein>
<evidence type="ECO:0000256" key="2">
    <source>
        <dbReference type="SAM" id="Phobius"/>
    </source>
</evidence>
<proteinExistence type="predicted"/>
<dbReference type="PANTHER" id="PTHR33115">
    <property type="entry name" value="ARM REPEAT SUPERFAMILY PROTEIN"/>
    <property type="match status" value="1"/>
</dbReference>
<dbReference type="AlphaFoldDB" id="A0A4U6VKH5"/>
<evidence type="ECO:0000313" key="4">
    <source>
        <dbReference type="Proteomes" id="UP000298652"/>
    </source>
</evidence>
<dbReference type="SUPFAM" id="SSF48371">
    <property type="entry name" value="ARM repeat"/>
    <property type="match status" value="1"/>
</dbReference>
<dbReference type="PANTHER" id="PTHR33115:SF56">
    <property type="entry name" value="OS05G0239400 PROTEIN"/>
    <property type="match status" value="1"/>
</dbReference>
<dbReference type="OMA" id="VVICKEN"/>
<dbReference type="Proteomes" id="UP000298652">
    <property type="component" value="Chromosome 2"/>
</dbReference>
<gene>
    <name evidence="3" type="ORF">SEVIR_2G017401v2</name>
</gene>
<organism evidence="3 4">
    <name type="scientific">Setaria viridis</name>
    <name type="common">Green bristlegrass</name>
    <name type="synonym">Setaria italica subsp. viridis</name>
    <dbReference type="NCBI Taxonomy" id="4556"/>
    <lineage>
        <taxon>Eukaryota</taxon>
        <taxon>Viridiplantae</taxon>
        <taxon>Streptophyta</taxon>
        <taxon>Embryophyta</taxon>
        <taxon>Tracheophyta</taxon>
        <taxon>Spermatophyta</taxon>
        <taxon>Magnoliopsida</taxon>
        <taxon>Liliopsida</taxon>
        <taxon>Poales</taxon>
        <taxon>Poaceae</taxon>
        <taxon>PACMAD clade</taxon>
        <taxon>Panicoideae</taxon>
        <taxon>Panicodae</taxon>
        <taxon>Paniceae</taxon>
        <taxon>Cenchrinae</taxon>
        <taxon>Setaria</taxon>
    </lineage>
</organism>